<comment type="subcellular location">
    <subcellularLocation>
        <location evidence="1 10">Cell outer membrane</location>
        <topology evidence="1 10">Multi-pass membrane protein</topology>
    </subcellularLocation>
</comment>
<keyword evidence="3 10" id="KW-0813">Transport</keyword>
<dbReference type="Gene3D" id="2.170.130.10">
    <property type="entry name" value="TonB-dependent receptor, plug domain"/>
    <property type="match status" value="1"/>
</dbReference>
<evidence type="ECO:0000256" key="10">
    <source>
        <dbReference type="PROSITE-ProRule" id="PRU01360"/>
    </source>
</evidence>
<dbReference type="PROSITE" id="PS52016">
    <property type="entry name" value="TONB_DEPENDENT_REC_3"/>
    <property type="match status" value="1"/>
</dbReference>
<accession>A0A1I5E757</accession>
<dbReference type="Gene3D" id="2.40.170.20">
    <property type="entry name" value="TonB-dependent receptor, beta-barrel domain"/>
    <property type="match status" value="1"/>
</dbReference>
<gene>
    <name evidence="15" type="ORF">SAMN05216386_2515</name>
</gene>
<feature type="signal peptide" evidence="12">
    <location>
        <begin position="1"/>
        <end position="36"/>
    </location>
</feature>
<organism evidence="15 16">
    <name type="scientific">Nitrosospira briensis</name>
    <dbReference type="NCBI Taxonomy" id="35799"/>
    <lineage>
        <taxon>Bacteria</taxon>
        <taxon>Pseudomonadati</taxon>
        <taxon>Pseudomonadota</taxon>
        <taxon>Betaproteobacteria</taxon>
        <taxon>Nitrosomonadales</taxon>
        <taxon>Nitrosomonadaceae</taxon>
        <taxon>Nitrosospira</taxon>
    </lineage>
</organism>
<evidence type="ECO:0000256" key="3">
    <source>
        <dbReference type="ARBA" id="ARBA00022448"/>
    </source>
</evidence>
<keyword evidence="9 10" id="KW-0998">Cell outer membrane</keyword>
<dbReference type="InterPro" id="IPR000531">
    <property type="entry name" value="Beta-barrel_TonB"/>
</dbReference>
<dbReference type="OrthoDB" id="9795928at2"/>
<name>A0A1I5E757_9PROT</name>
<evidence type="ECO:0000256" key="8">
    <source>
        <dbReference type="ARBA" id="ARBA00023170"/>
    </source>
</evidence>
<proteinExistence type="inferred from homology"/>
<dbReference type="GO" id="GO:0009279">
    <property type="term" value="C:cell outer membrane"/>
    <property type="evidence" value="ECO:0007669"/>
    <property type="project" value="UniProtKB-SubCell"/>
</dbReference>
<dbReference type="InterPro" id="IPR039426">
    <property type="entry name" value="TonB-dep_rcpt-like"/>
</dbReference>
<dbReference type="GO" id="GO:0044718">
    <property type="term" value="P:siderophore transmembrane transport"/>
    <property type="evidence" value="ECO:0007669"/>
    <property type="project" value="TreeGrafter"/>
</dbReference>
<dbReference type="Proteomes" id="UP000183107">
    <property type="component" value="Unassembled WGS sequence"/>
</dbReference>
<evidence type="ECO:0000256" key="6">
    <source>
        <dbReference type="ARBA" id="ARBA00023077"/>
    </source>
</evidence>
<dbReference type="GO" id="GO:0015344">
    <property type="term" value="F:siderophore uptake transmembrane transporter activity"/>
    <property type="evidence" value="ECO:0007669"/>
    <property type="project" value="TreeGrafter"/>
</dbReference>
<dbReference type="EMBL" id="FOVJ01000007">
    <property type="protein sequence ID" value="SFO06951.1"/>
    <property type="molecule type" value="Genomic_DNA"/>
</dbReference>
<dbReference type="RefSeq" id="WP_083396780.1">
    <property type="nucleotide sequence ID" value="NZ_FOVJ01000007.1"/>
</dbReference>
<dbReference type="SUPFAM" id="SSF56935">
    <property type="entry name" value="Porins"/>
    <property type="match status" value="1"/>
</dbReference>
<keyword evidence="12" id="KW-0732">Signal</keyword>
<dbReference type="AlphaFoldDB" id="A0A1I5E757"/>
<protein>
    <submittedName>
        <fullName evidence="15">Iron complex outermembrane recepter protein</fullName>
    </submittedName>
</protein>
<evidence type="ECO:0000259" key="14">
    <source>
        <dbReference type="Pfam" id="PF07715"/>
    </source>
</evidence>
<feature type="domain" description="TonB-dependent receptor-like beta-barrel" evidence="13">
    <location>
        <begin position="281"/>
        <end position="653"/>
    </location>
</feature>
<dbReference type="Pfam" id="PF00593">
    <property type="entry name" value="TonB_dep_Rec_b-barrel"/>
    <property type="match status" value="1"/>
</dbReference>
<feature type="chain" id="PRO_5010249578" evidence="12">
    <location>
        <begin position="37"/>
        <end position="684"/>
    </location>
</feature>
<evidence type="ECO:0000259" key="13">
    <source>
        <dbReference type="Pfam" id="PF00593"/>
    </source>
</evidence>
<evidence type="ECO:0000256" key="12">
    <source>
        <dbReference type="SAM" id="SignalP"/>
    </source>
</evidence>
<evidence type="ECO:0000256" key="9">
    <source>
        <dbReference type="ARBA" id="ARBA00023237"/>
    </source>
</evidence>
<comment type="similarity">
    <text evidence="2 10 11">Belongs to the TonB-dependent receptor family.</text>
</comment>
<reference evidence="16" key="1">
    <citation type="submission" date="2016-10" db="EMBL/GenBank/DDBJ databases">
        <authorList>
            <person name="Varghese N."/>
        </authorList>
    </citation>
    <scope>NUCLEOTIDE SEQUENCE [LARGE SCALE GENOMIC DNA]</scope>
    <source>
        <strain evidence="16">Nsp8</strain>
    </source>
</reference>
<evidence type="ECO:0000256" key="4">
    <source>
        <dbReference type="ARBA" id="ARBA00022452"/>
    </source>
</evidence>
<keyword evidence="7 10" id="KW-0472">Membrane</keyword>
<evidence type="ECO:0000313" key="16">
    <source>
        <dbReference type="Proteomes" id="UP000183107"/>
    </source>
</evidence>
<evidence type="ECO:0000256" key="2">
    <source>
        <dbReference type="ARBA" id="ARBA00009810"/>
    </source>
</evidence>
<dbReference type="InterPro" id="IPR037066">
    <property type="entry name" value="Plug_dom_sf"/>
</dbReference>
<dbReference type="PANTHER" id="PTHR30069">
    <property type="entry name" value="TONB-DEPENDENT OUTER MEMBRANE RECEPTOR"/>
    <property type="match status" value="1"/>
</dbReference>
<keyword evidence="6 11" id="KW-0798">TonB box</keyword>
<evidence type="ECO:0000313" key="15">
    <source>
        <dbReference type="EMBL" id="SFO06951.1"/>
    </source>
</evidence>
<evidence type="ECO:0000256" key="7">
    <source>
        <dbReference type="ARBA" id="ARBA00023136"/>
    </source>
</evidence>
<sequence>MNISICNSAFLFPGRAKASLLAIVMLVLCGVPFVQAQDAGSQSVLPPVMVTATPFQDRSELDMAQPVSVLRGDDLRRKREANLGDTLSRELGVSSSSFGPGAGRPIIRGLDGPRLRVLENGIGTLDISSLSPDHAVTAESLNASQIEILRGPATLLYGSGVSGGVVNVVNRRIPSELFKSPRGDFEVRGNTATEERAGAFNAVTSVGPASLSVGAFKRKTGDYHIPGRANMDDPNSRAGVVENSAVDSGGISVGGSFVGERGFLGGSVSRLENKYGIPTPEGSKIDLKQTRYDLSGELDQPIAGLEKLKVRMGYNDYKHNEIEGSGEIATRFKNQGLETRAELLHAPIAGWRGVFGVQFRDRNFSALGEEAVIPATKSRSTGIFLVEERNWDRWRLEIGGRGEYATQDPTSNLPSRTFGLYNASTGILWKFMDGHGLGFTATRGQRAPATEELYINGAHHATATFQMGDSALRSETTNNLDLALSKTTGIVKWKFNVFHNWIGNYIFAHGVDANNDGIADRSDETGMLDPEGEFLVQNFAQAGARFYGAEGEVIVALKPDELDLRFFADYVRGKLNNGSNVPRITPPRFGLELNHRTGPWTANITAMRVMQQNRVAELETSTPGYTLLNVEASYRIKETRSNGIKVFLQGRNLLNEEMRVHTSFLKNFAPLPGRALVVGLRGEF</sequence>
<evidence type="ECO:0000256" key="5">
    <source>
        <dbReference type="ARBA" id="ARBA00022692"/>
    </source>
</evidence>
<evidence type="ECO:0000256" key="11">
    <source>
        <dbReference type="RuleBase" id="RU003357"/>
    </source>
</evidence>
<keyword evidence="16" id="KW-1185">Reference proteome</keyword>
<dbReference type="Pfam" id="PF07715">
    <property type="entry name" value="Plug"/>
    <property type="match status" value="1"/>
</dbReference>
<dbReference type="PANTHER" id="PTHR30069:SF40">
    <property type="entry name" value="TONB-DEPENDENT RECEPTOR NMB0964-RELATED"/>
    <property type="match status" value="1"/>
</dbReference>
<evidence type="ECO:0000256" key="1">
    <source>
        <dbReference type="ARBA" id="ARBA00004571"/>
    </source>
</evidence>
<dbReference type="InterPro" id="IPR012910">
    <property type="entry name" value="Plug_dom"/>
</dbReference>
<keyword evidence="5 10" id="KW-0812">Transmembrane</keyword>
<keyword evidence="4 10" id="KW-1134">Transmembrane beta strand</keyword>
<feature type="domain" description="TonB-dependent receptor plug" evidence="14">
    <location>
        <begin position="61"/>
        <end position="165"/>
    </location>
</feature>
<dbReference type="InterPro" id="IPR036942">
    <property type="entry name" value="Beta-barrel_TonB_sf"/>
</dbReference>
<keyword evidence="8" id="KW-0675">Receptor</keyword>